<gene>
    <name evidence="3" type="ORF">QPX54_04775</name>
</gene>
<comment type="caution">
    <text evidence="3">The sequence shown here is derived from an EMBL/GenBank/DDBJ whole genome shotgun (WGS) entry which is preliminary data.</text>
</comment>
<feature type="signal peptide" evidence="2">
    <location>
        <begin position="1"/>
        <end position="27"/>
    </location>
</feature>
<protein>
    <submittedName>
        <fullName evidence="3">ABC transporter substrate-binding protein</fullName>
    </submittedName>
</protein>
<dbReference type="PANTHER" id="PTHR30006">
    <property type="entry name" value="THIAMINE-BINDING PERIPLASMIC PROTEIN-RELATED"/>
    <property type="match status" value="1"/>
</dbReference>
<evidence type="ECO:0000313" key="3">
    <source>
        <dbReference type="EMBL" id="MDK4325831.1"/>
    </source>
</evidence>
<dbReference type="RefSeq" id="WP_018121393.1">
    <property type="nucleotide sequence ID" value="NZ_CABIYR010000008.1"/>
</dbReference>
<name>A0AAP4BUS9_9CORY</name>
<proteinExistence type="predicted"/>
<dbReference type="Pfam" id="PF13343">
    <property type="entry name" value="SBP_bac_6"/>
    <property type="match status" value="1"/>
</dbReference>
<evidence type="ECO:0000256" key="2">
    <source>
        <dbReference type="SAM" id="SignalP"/>
    </source>
</evidence>
<feature type="chain" id="PRO_5042883472" evidence="2">
    <location>
        <begin position="28"/>
        <end position="383"/>
    </location>
</feature>
<accession>A0AAP4BUS9</accession>
<evidence type="ECO:0000256" key="1">
    <source>
        <dbReference type="ARBA" id="ARBA00022729"/>
    </source>
</evidence>
<dbReference type="EMBL" id="JASNVP010000004">
    <property type="protein sequence ID" value="MDK4325831.1"/>
    <property type="molecule type" value="Genomic_DNA"/>
</dbReference>
<dbReference type="GeneID" id="64187830"/>
<dbReference type="SUPFAM" id="SSF53850">
    <property type="entry name" value="Periplasmic binding protein-like II"/>
    <property type="match status" value="1"/>
</dbReference>
<keyword evidence="1 2" id="KW-0732">Signal</keyword>
<dbReference type="GO" id="GO:0030975">
    <property type="term" value="F:thiamine binding"/>
    <property type="evidence" value="ECO:0007669"/>
    <property type="project" value="TreeGrafter"/>
</dbReference>
<dbReference type="Gene3D" id="3.40.190.10">
    <property type="entry name" value="Periplasmic binding protein-like II"/>
    <property type="match status" value="2"/>
</dbReference>
<dbReference type="GO" id="GO:0030976">
    <property type="term" value="F:thiamine pyrophosphate binding"/>
    <property type="evidence" value="ECO:0007669"/>
    <property type="project" value="TreeGrafter"/>
</dbReference>
<dbReference type="GO" id="GO:0030288">
    <property type="term" value="C:outer membrane-bounded periplasmic space"/>
    <property type="evidence" value="ECO:0007669"/>
    <property type="project" value="TreeGrafter"/>
</dbReference>
<dbReference type="Proteomes" id="UP001226160">
    <property type="component" value="Unassembled WGS sequence"/>
</dbReference>
<dbReference type="PANTHER" id="PTHR30006:SF2">
    <property type="entry name" value="ABC TRANSPORTER SUBSTRATE-BINDING PROTEIN"/>
    <property type="match status" value="1"/>
</dbReference>
<sequence length="383" mass="40863">MLGNQFHSFSRKKVSIAALAASSIVLASCSAGGDSEASAQWREATSVEDGGGMDALIETAQAEGSFNVMGLYEDWANYGELLKVFGEKYDIEINNDVSSGSSQDLVNAVKNRQGQDTSLDYLDTGMSFAEGAKNDNLLAEYYPETVADIDDDKQSGDGTWYNHLGGNMAFGCDAAAVEQCPTEWEDLLSPEYHDKIAISGDPTSGESGFMTVLAASLANGGSLDDIQPGLDFFSELSDSGNLLPVEASAGTIETGETPIVIDWDYLLAPIAEDLDGTGVDLQISLPSETVSSYYAASINDDAPHPAVARLWFEFLFSDEGQNLLLDGYVKPVRLQSMIDAGTVDQDALDKLPEGSLEDYPQASLEQRDSQHPVLVAGWGKAVG</sequence>
<dbReference type="GO" id="GO:0015888">
    <property type="term" value="P:thiamine transport"/>
    <property type="evidence" value="ECO:0007669"/>
    <property type="project" value="TreeGrafter"/>
</dbReference>
<evidence type="ECO:0000313" key="4">
    <source>
        <dbReference type="Proteomes" id="UP001226160"/>
    </source>
</evidence>
<organism evidence="3 4">
    <name type="scientific">Corynebacterium propinquum</name>
    <dbReference type="NCBI Taxonomy" id="43769"/>
    <lineage>
        <taxon>Bacteria</taxon>
        <taxon>Bacillati</taxon>
        <taxon>Actinomycetota</taxon>
        <taxon>Actinomycetes</taxon>
        <taxon>Mycobacteriales</taxon>
        <taxon>Corynebacteriaceae</taxon>
        <taxon>Corynebacterium</taxon>
    </lineage>
</organism>
<dbReference type="AlphaFoldDB" id="A0AAP4BUS9"/>
<reference evidence="3" key="1">
    <citation type="submission" date="2023-05" db="EMBL/GenBank/DDBJ databases">
        <title>Metabolic capabilities are highly conserved among human nasal-associated Corynebacterium species in pangenomic analyses.</title>
        <authorList>
            <person name="Tran T.H."/>
            <person name="Roberts A.Q."/>
            <person name="Escapa I.F."/>
            <person name="Gao W."/>
            <person name="Conlan S."/>
            <person name="Kong H."/>
            <person name="Segre J.A."/>
            <person name="Kelly M.S."/>
            <person name="Lemon K.P."/>
        </authorList>
    </citation>
    <scope>NUCLEOTIDE SEQUENCE</scope>
    <source>
        <strain evidence="3">KPL2654</strain>
    </source>
</reference>